<evidence type="ECO:0000313" key="4">
    <source>
        <dbReference type="Proteomes" id="UP000527143"/>
    </source>
</evidence>
<evidence type="ECO:0000259" key="2">
    <source>
        <dbReference type="Pfam" id="PF00561"/>
    </source>
</evidence>
<dbReference type="SUPFAM" id="SSF53474">
    <property type="entry name" value="alpha/beta-Hydrolases"/>
    <property type="match status" value="1"/>
</dbReference>
<feature type="transmembrane region" description="Helical" evidence="1">
    <location>
        <begin position="49"/>
        <end position="72"/>
    </location>
</feature>
<dbReference type="Pfam" id="PF00561">
    <property type="entry name" value="Abhydrolase_1"/>
    <property type="match status" value="1"/>
</dbReference>
<reference evidence="3 4" key="1">
    <citation type="submission" date="2020-08" db="EMBL/GenBank/DDBJ databases">
        <title>Genomic Encyclopedia of Type Strains, Phase IV (KMG-IV): sequencing the most valuable type-strain genomes for metagenomic binning, comparative biology and taxonomic classification.</title>
        <authorList>
            <person name="Goeker M."/>
        </authorList>
    </citation>
    <scope>NUCLEOTIDE SEQUENCE [LARGE SCALE GENOMIC DNA]</scope>
    <source>
        <strain evidence="3 4">DSM 26736</strain>
    </source>
</reference>
<name>A0A840YLR7_9SPHN</name>
<organism evidence="3 4">
    <name type="scientific">Sphingomonas xinjiangensis</name>
    <dbReference type="NCBI Taxonomy" id="643568"/>
    <lineage>
        <taxon>Bacteria</taxon>
        <taxon>Pseudomonadati</taxon>
        <taxon>Pseudomonadota</taxon>
        <taxon>Alphaproteobacteria</taxon>
        <taxon>Sphingomonadales</taxon>
        <taxon>Sphingomonadaceae</taxon>
        <taxon>Sphingomonas</taxon>
    </lineage>
</organism>
<dbReference type="InterPro" id="IPR050471">
    <property type="entry name" value="AB_hydrolase"/>
</dbReference>
<accession>A0A840YLR7</accession>
<dbReference type="AlphaFoldDB" id="A0A840YLR7"/>
<keyword evidence="1" id="KW-1133">Transmembrane helix</keyword>
<dbReference type="RefSeq" id="WP_184090682.1">
    <property type="nucleotide sequence ID" value="NZ_JACIJF010000015.1"/>
</dbReference>
<dbReference type="Proteomes" id="UP000527143">
    <property type="component" value="Unassembled WGS sequence"/>
</dbReference>
<evidence type="ECO:0000256" key="1">
    <source>
        <dbReference type="SAM" id="Phobius"/>
    </source>
</evidence>
<feature type="domain" description="AB hydrolase-1" evidence="2">
    <location>
        <begin position="109"/>
        <end position="357"/>
    </location>
</feature>
<dbReference type="InterPro" id="IPR029058">
    <property type="entry name" value="AB_hydrolase_fold"/>
</dbReference>
<protein>
    <submittedName>
        <fullName evidence="3">Pimeloyl-ACP methyl ester carboxylesterase</fullName>
    </submittedName>
</protein>
<sequence length="376" mass="41304">MPIISLLRAAFAILSLLILAAAGYLLWNWYDGEWLRDADGVLRRHRDDWQLWVGGALLAWSFLGRFGIRLILARKDTDPMQPARSSGRAISSETGATLYLEEHGSALAPPIILTHGWSMDSTLWFYAKRALADRYRVIVWDLPGLGRSTRGGRKICLSDFARDLKAIAGQVGDQRPILVGHSIGGMIIETLARDDPDWFRNKVAGVALFNTTYTNPLKTMVLSGFLQALRKPLIVPMLTLEIWLAPLMRLISWQSYLSGSTHMSARFGFGRYVTRSQLDHVALLMTRANPAVSARGDLAMLRWDGSAGVARMHAPAIVLGGSVDIVTKAEASVTIAEQAPQADLEIVEGANHMGPVERADIYNAGIGRLAQRVHGG</sequence>
<dbReference type="PANTHER" id="PTHR43433">
    <property type="entry name" value="HYDROLASE, ALPHA/BETA FOLD FAMILY PROTEIN"/>
    <property type="match status" value="1"/>
</dbReference>
<dbReference type="InterPro" id="IPR000073">
    <property type="entry name" value="AB_hydrolase_1"/>
</dbReference>
<keyword evidence="1" id="KW-0812">Transmembrane</keyword>
<proteinExistence type="predicted"/>
<comment type="caution">
    <text evidence="3">The sequence shown here is derived from an EMBL/GenBank/DDBJ whole genome shotgun (WGS) entry which is preliminary data.</text>
</comment>
<dbReference type="Gene3D" id="3.40.50.1820">
    <property type="entry name" value="alpha/beta hydrolase"/>
    <property type="match status" value="1"/>
</dbReference>
<keyword evidence="4" id="KW-1185">Reference proteome</keyword>
<evidence type="ECO:0000313" key="3">
    <source>
        <dbReference type="EMBL" id="MBB5712328.1"/>
    </source>
</evidence>
<feature type="transmembrane region" description="Helical" evidence="1">
    <location>
        <begin position="7"/>
        <end position="29"/>
    </location>
</feature>
<keyword evidence="1" id="KW-0472">Membrane</keyword>
<gene>
    <name evidence="3" type="ORF">FHT02_003586</name>
</gene>
<dbReference type="PANTHER" id="PTHR43433:SF1">
    <property type="entry name" value="BLL5160 PROTEIN"/>
    <property type="match status" value="1"/>
</dbReference>
<dbReference type="EMBL" id="JACIJF010000015">
    <property type="protein sequence ID" value="MBB5712328.1"/>
    <property type="molecule type" value="Genomic_DNA"/>
</dbReference>